<accession>A0ABQ0L8K6</accession>
<name>A0ABQ0L8K6_MYCCL</name>
<evidence type="ECO:0000313" key="3">
    <source>
        <dbReference type="Proteomes" id="UP000815677"/>
    </source>
</evidence>
<dbReference type="Proteomes" id="UP000815677">
    <property type="component" value="Unassembled WGS sequence"/>
</dbReference>
<proteinExistence type="predicted"/>
<reference evidence="2" key="1">
    <citation type="submission" date="2014-09" db="EMBL/GenBank/DDBJ databases">
        <title>Genome sequence of the luminous mushroom Mycena chlorophos for searching fungal bioluminescence genes.</title>
        <authorList>
            <person name="Tanaka Y."/>
            <person name="Kasuga D."/>
            <person name="Oba Y."/>
            <person name="Hase S."/>
            <person name="Sato K."/>
            <person name="Oba Y."/>
            <person name="Sakakibara Y."/>
        </authorList>
    </citation>
    <scope>NUCLEOTIDE SEQUENCE</scope>
</reference>
<feature type="region of interest" description="Disordered" evidence="1">
    <location>
        <begin position="173"/>
        <end position="202"/>
    </location>
</feature>
<gene>
    <name evidence="2" type="ORF">MCHLO_04351</name>
</gene>
<sequence>MHFGQDISSTTTTISTTTTVTHNETDTDLHLHGQPGLPIGREDHGPQYVYYRICTRDSEPLNSSLAFQSGDSSLGRAPRQRLRLLGNVRQGELLNCAQFTFGISKLEGNHALKDATVHNADGPMDAGDKIREWYGSSPDDAIMVVVGMSAVQAKMYFGNGPVVQNAGNAPTGGAGSPFGVTPGAAAGGFGSPEPPNKPSPEEIAATGAQMREFQAGMNDMMGMFMQRNGAARNEAMGGMGGGFGGMGGGMMPGMGGMMPGMGGMMPGMGGGMPGMGAGMPGMGGGMPGMGGGMPGMGSMMGGMGGMPGMGGSSESMFASFGMTHNKPKGEGNQES</sequence>
<protein>
    <submittedName>
        <fullName evidence="2">Uncharacterized protein</fullName>
    </submittedName>
</protein>
<feature type="region of interest" description="Disordered" evidence="1">
    <location>
        <begin position="315"/>
        <end position="335"/>
    </location>
</feature>
<organism evidence="2 3">
    <name type="scientific">Mycena chlorophos</name>
    <name type="common">Agaric fungus</name>
    <name type="synonym">Agaricus chlorophos</name>
    <dbReference type="NCBI Taxonomy" id="658473"/>
    <lineage>
        <taxon>Eukaryota</taxon>
        <taxon>Fungi</taxon>
        <taxon>Dikarya</taxon>
        <taxon>Basidiomycota</taxon>
        <taxon>Agaricomycotina</taxon>
        <taxon>Agaricomycetes</taxon>
        <taxon>Agaricomycetidae</taxon>
        <taxon>Agaricales</taxon>
        <taxon>Marasmiineae</taxon>
        <taxon>Mycenaceae</taxon>
        <taxon>Mycena</taxon>
    </lineage>
</organism>
<evidence type="ECO:0000313" key="2">
    <source>
        <dbReference type="EMBL" id="GAT46852.1"/>
    </source>
</evidence>
<evidence type="ECO:0000256" key="1">
    <source>
        <dbReference type="SAM" id="MobiDB-lite"/>
    </source>
</evidence>
<keyword evidence="3" id="KW-1185">Reference proteome</keyword>
<dbReference type="EMBL" id="DF842913">
    <property type="protein sequence ID" value="GAT46852.1"/>
    <property type="molecule type" value="Genomic_DNA"/>
</dbReference>